<sequence>MRKSHSLDQTSTKKEVISKAIQKIIKIMEATEPPLSLENSNSEITGILEEIREIKQTLSKQAEGLQMLEKYCSQETLSDLQDNASSLKLSINSVIEELGSLKHLVEESIEESLGQHDQLIQSVLIEVSDKFLSSIGGTLSGKLDMSNNKIQGLLTQENPEESDAASVGYVQRLFQPCNTRIGEIYEKVSLHDTNISSLQFHMMSVAGGKFRGHIDMNGYRILGVGDPKNGEDAVSKDYLERYVSSQLSSEKTEEKLPKKMNTGKLLYSQGLSPKLESPLPLGLLTSGILGFTWKSTSKSSDGSFPFTALRHKETESDTECFRITSTTLSGNQSGTYKWSLSLKALVPAIFNLKNPEVLLSVMYYYEDWIPIDNILNMSQPITLPLALIGQTMLGGHKYDILELAPHQTNETLLISPNCSGFSLQLKNTQQFENTPIDFYVVHAAHSCYWLGF</sequence>
<dbReference type="AlphaFoldDB" id="A0A2R8FAR3"/>
<dbReference type="RefSeq" id="WP_108896327.1">
    <property type="nucleotide sequence ID" value="NZ_LT993738.1"/>
</dbReference>
<reference evidence="3" key="1">
    <citation type="submission" date="2017-11" db="EMBL/GenBank/DDBJ databases">
        <authorList>
            <person name="Seth-Smith MB H."/>
        </authorList>
    </citation>
    <scope>NUCLEOTIDE SEQUENCE [LARGE SCALE GENOMIC DNA]</scope>
</reference>
<dbReference type="Proteomes" id="UP000244926">
    <property type="component" value="Chromosome I"/>
</dbReference>
<accession>A0A2R8FAR3</accession>
<feature type="coiled-coil region" evidence="1">
    <location>
        <begin position="37"/>
        <end position="97"/>
    </location>
</feature>
<keyword evidence="3" id="KW-1185">Reference proteome</keyword>
<dbReference type="KEGG" id="csee:C10C_0166"/>
<organism evidence="2 3">
    <name type="scientific">Chlamydia serpentis</name>
    <dbReference type="NCBI Taxonomy" id="1967782"/>
    <lineage>
        <taxon>Bacteria</taxon>
        <taxon>Pseudomonadati</taxon>
        <taxon>Chlamydiota</taxon>
        <taxon>Chlamydiia</taxon>
        <taxon>Chlamydiales</taxon>
        <taxon>Chlamydiaceae</taxon>
        <taxon>Chlamydia/Chlamydophila group</taxon>
        <taxon>Chlamydia</taxon>
    </lineage>
</organism>
<evidence type="ECO:0000313" key="3">
    <source>
        <dbReference type="Proteomes" id="UP000244926"/>
    </source>
</evidence>
<evidence type="ECO:0000313" key="2">
    <source>
        <dbReference type="EMBL" id="SPN73347.1"/>
    </source>
</evidence>
<dbReference type="OrthoDB" id="17141at2"/>
<keyword evidence="1" id="KW-0175">Coiled coil</keyword>
<gene>
    <name evidence="2" type="ORF">C10C_0166</name>
</gene>
<protein>
    <submittedName>
        <fullName evidence="2">Uncharacterized protein</fullName>
    </submittedName>
</protein>
<proteinExistence type="predicted"/>
<evidence type="ECO:0000256" key="1">
    <source>
        <dbReference type="SAM" id="Coils"/>
    </source>
</evidence>
<name>A0A2R8FAR3_9CHLA</name>
<dbReference type="EMBL" id="LT993738">
    <property type="protein sequence ID" value="SPN73347.1"/>
    <property type="molecule type" value="Genomic_DNA"/>
</dbReference>